<dbReference type="Proteomes" id="UP000261212">
    <property type="component" value="Unassembled WGS sequence"/>
</dbReference>
<dbReference type="EC" id="4.2.3.1" evidence="4"/>
<evidence type="ECO:0000313" key="9">
    <source>
        <dbReference type="Proteomes" id="UP000261212"/>
    </source>
</evidence>
<keyword evidence="3 5" id="KW-0663">Pyridoxal phosphate</keyword>
<proteinExistence type="inferred from homology"/>
<dbReference type="Gene3D" id="3.40.50.1100">
    <property type="match status" value="2"/>
</dbReference>
<comment type="similarity">
    <text evidence="2">Belongs to the threonine synthase family.</text>
</comment>
<dbReference type="Gene3D" id="3.90.1380.10">
    <property type="entry name" value="Threonine synthase, N-terminal domain"/>
    <property type="match status" value="1"/>
</dbReference>
<dbReference type="GO" id="GO:0009088">
    <property type="term" value="P:threonine biosynthetic process"/>
    <property type="evidence" value="ECO:0007669"/>
    <property type="project" value="UniProtKB-UniRule"/>
</dbReference>
<dbReference type="NCBIfam" id="TIGR00260">
    <property type="entry name" value="thrC"/>
    <property type="match status" value="1"/>
</dbReference>
<evidence type="ECO:0000256" key="3">
    <source>
        <dbReference type="ARBA" id="ARBA00022898"/>
    </source>
</evidence>
<comment type="cofactor">
    <cofactor evidence="1 5">
        <name>pyridoxal 5'-phosphate</name>
        <dbReference type="ChEBI" id="CHEBI:597326"/>
    </cofactor>
</comment>
<dbReference type="InterPro" id="IPR001926">
    <property type="entry name" value="TrpB-like_PALP"/>
</dbReference>
<evidence type="ECO:0000256" key="4">
    <source>
        <dbReference type="NCBIfam" id="TIGR00260"/>
    </source>
</evidence>
<sequence>MEKLFNSTRDNDNKLSPSRAIIKGLSDDGGLFVPQFLKDVKFDYKDFIGKSYNYIAKTILGEFLDFSKEQIDYCVDTAYSLNNFETEDIFKVVDVEDGLSILELFSGNTIAFKDCALSILPLLLKCAKENENDKDDVLILTATSGDTGKAALEGFHDVDGIDVIVYYPYKGVSRLQLLQMLTQKGSNVKSYAVKGNFDDTQAGVKEIFNDSDFEKELEKYGVKLSSANSINIGRLLPQVVYYYHSYIRLIEQGKIKEGDKVNFIVPTGNFGNILAGYYAYLTGLPVNKLICASNDNNVLFDFFKSGTYDKNREFKKTISPSMDILISSNLERLIYHMYDGDDKKVNDLMAKLSNEGKYTIDSEYMNKADNFIGGYATEDEIREVIKEVYEKDDYLMDTHTAAGYKVYKDSKEDDTYSVLLSTASPYKFSRDVYDSIFDDDVKASDDVEYMYKLNEKTKVNIPKPVNNIESFERREEEVITKEDMRNSILKYIEGKK</sequence>
<name>A0A3E3E236_9FIRM</name>
<evidence type="ECO:0000313" key="8">
    <source>
        <dbReference type="EMBL" id="RGD75325.1"/>
    </source>
</evidence>
<protein>
    <recommendedName>
        <fullName evidence="4">Threonine synthase</fullName>
        <ecNumber evidence="4">4.2.3.1</ecNumber>
    </recommendedName>
</protein>
<gene>
    <name evidence="8" type="ORF">DW687_03090</name>
</gene>
<evidence type="ECO:0000256" key="2">
    <source>
        <dbReference type="ARBA" id="ARBA00005517"/>
    </source>
</evidence>
<dbReference type="GO" id="GO:0005737">
    <property type="term" value="C:cytoplasm"/>
    <property type="evidence" value="ECO:0007669"/>
    <property type="project" value="TreeGrafter"/>
</dbReference>
<feature type="domain" description="Tryptophan synthase beta chain-like PALP" evidence="6">
    <location>
        <begin position="109"/>
        <end position="353"/>
    </location>
</feature>
<evidence type="ECO:0000256" key="5">
    <source>
        <dbReference type="PIRSR" id="PIRSR604450-51"/>
    </source>
</evidence>
<dbReference type="InterPro" id="IPR004450">
    <property type="entry name" value="Thr_synthase-like"/>
</dbReference>
<dbReference type="Pfam" id="PF00291">
    <property type="entry name" value="PALP"/>
    <property type="match status" value="1"/>
</dbReference>
<dbReference type="EMBL" id="QUSM01000002">
    <property type="protein sequence ID" value="RGD75325.1"/>
    <property type="molecule type" value="Genomic_DNA"/>
</dbReference>
<dbReference type="InterPro" id="IPR037158">
    <property type="entry name" value="Thr_synth_N_sf"/>
</dbReference>
<accession>A0A3E3E236</accession>
<organism evidence="8 9">
    <name type="scientific">Anaerofustis stercorihominis</name>
    <dbReference type="NCBI Taxonomy" id="214853"/>
    <lineage>
        <taxon>Bacteria</taxon>
        <taxon>Bacillati</taxon>
        <taxon>Bacillota</taxon>
        <taxon>Clostridia</taxon>
        <taxon>Eubacteriales</taxon>
        <taxon>Eubacteriaceae</taxon>
        <taxon>Anaerofustis</taxon>
    </lineage>
</organism>
<evidence type="ECO:0000256" key="1">
    <source>
        <dbReference type="ARBA" id="ARBA00001933"/>
    </source>
</evidence>
<dbReference type="PANTHER" id="PTHR43515">
    <property type="entry name" value="THREONINE SYNTHASE-LIKE 1"/>
    <property type="match status" value="1"/>
</dbReference>
<evidence type="ECO:0000259" key="7">
    <source>
        <dbReference type="Pfam" id="PF14821"/>
    </source>
</evidence>
<feature type="domain" description="Threonine synthase N-terminal" evidence="7">
    <location>
        <begin position="5"/>
        <end position="79"/>
    </location>
</feature>
<keyword evidence="8" id="KW-0456">Lyase</keyword>
<dbReference type="PANTHER" id="PTHR43515:SF1">
    <property type="entry name" value="THREONINE SYNTHASE-LIKE 1"/>
    <property type="match status" value="1"/>
</dbReference>
<feature type="modified residue" description="N6-(pyridoxal phosphate)lysine" evidence="5">
    <location>
        <position position="113"/>
    </location>
</feature>
<dbReference type="Pfam" id="PF14821">
    <property type="entry name" value="Thr_synth_N"/>
    <property type="match status" value="1"/>
</dbReference>
<reference evidence="8 9" key="1">
    <citation type="submission" date="2018-08" db="EMBL/GenBank/DDBJ databases">
        <title>A genome reference for cultivated species of the human gut microbiota.</title>
        <authorList>
            <person name="Zou Y."/>
            <person name="Xue W."/>
            <person name="Luo G."/>
        </authorList>
    </citation>
    <scope>NUCLEOTIDE SEQUENCE [LARGE SCALE GENOMIC DNA]</scope>
    <source>
        <strain evidence="8 9">AM25-6</strain>
    </source>
</reference>
<dbReference type="InterPro" id="IPR036052">
    <property type="entry name" value="TrpB-like_PALP_sf"/>
</dbReference>
<evidence type="ECO:0000259" key="6">
    <source>
        <dbReference type="Pfam" id="PF00291"/>
    </source>
</evidence>
<dbReference type="GO" id="GO:0004795">
    <property type="term" value="F:threonine synthase activity"/>
    <property type="evidence" value="ECO:0007669"/>
    <property type="project" value="UniProtKB-UniRule"/>
</dbReference>
<dbReference type="InterPro" id="IPR029144">
    <property type="entry name" value="Thr_synth_N"/>
</dbReference>
<dbReference type="SUPFAM" id="SSF53686">
    <property type="entry name" value="Tryptophan synthase beta subunit-like PLP-dependent enzymes"/>
    <property type="match status" value="1"/>
</dbReference>
<comment type="caution">
    <text evidence="8">The sequence shown here is derived from an EMBL/GenBank/DDBJ whole genome shotgun (WGS) entry which is preliminary data.</text>
</comment>
<dbReference type="CDD" id="cd01560">
    <property type="entry name" value="Thr-synth_2"/>
    <property type="match status" value="1"/>
</dbReference>
<dbReference type="AlphaFoldDB" id="A0A3E3E236"/>
<dbReference type="RefSeq" id="WP_117531532.1">
    <property type="nucleotide sequence ID" value="NZ_QUSM01000002.1"/>
</dbReference>